<keyword evidence="1" id="KW-0328">Glycosyltransferase</keyword>
<proteinExistence type="predicted"/>
<protein>
    <submittedName>
        <fullName evidence="1">Mannosyltransferase</fullName>
    </submittedName>
</protein>
<accession>A0A7J6LAL9</accession>
<name>A0A7J6LAL9_PEROL</name>
<dbReference type="GO" id="GO:0016757">
    <property type="term" value="F:glycosyltransferase activity"/>
    <property type="evidence" value="ECO:0007669"/>
    <property type="project" value="UniProtKB-KW"/>
</dbReference>
<dbReference type="AlphaFoldDB" id="A0A7J6LAL9"/>
<organism evidence="1 2">
    <name type="scientific">Perkinsus olseni</name>
    <name type="common">Perkinsus atlanticus</name>
    <dbReference type="NCBI Taxonomy" id="32597"/>
    <lineage>
        <taxon>Eukaryota</taxon>
        <taxon>Sar</taxon>
        <taxon>Alveolata</taxon>
        <taxon>Perkinsozoa</taxon>
        <taxon>Perkinsea</taxon>
        <taxon>Perkinsida</taxon>
        <taxon>Perkinsidae</taxon>
        <taxon>Perkinsus</taxon>
    </lineage>
</organism>
<reference evidence="1 2" key="1">
    <citation type="submission" date="2020-04" db="EMBL/GenBank/DDBJ databases">
        <title>Perkinsus olseni comparative genomics.</title>
        <authorList>
            <person name="Bogema D.R."/>
        </authorList>
    </citation>
    <scope>NUCLEOTIDE SEQUENCE [LARGE SCALE GENOMIC DNA]</scope>
    <source>
        <strain evidence="1">ATCC PRA-31</strain>
    </source>
</reference>
<dbReference type="EMBL" id="JABANN010000591">
    <property type="protein sequence ID" value="KAF4656288.1"/>
    <property type="molecule type" value="Genomic_DNA"/>
</dbReference>
<evidence type="ECO:0000313" key="1">
    <source>
        <dbReference type="EMBL" id="KAF4656288.1"/>
    </source>
</evidence>
<sequence length="226" mass="24113">MSGIFCLCTAPIRALCGPPDDAVAEEVFSSGREGSAEGSVSAALPLRTFTTSHSSFPPPVAPHNTVASMCEDEPFDSAPLDPTGKWAAHTTATERVNGDSLHESAMHVSDRRALPRSAPACRMVRVKLVKAIPDDKFGFVNQPPSCGEMGTGDPTCLEIVTIVSGQLLDKWNKRQTDGTRVTEGSYITAVSREGPGFTVLVAFRVTRVTVTWLNGLNHHTPSHTVA</sequence>
<dbReference type="Proteomes" id="UP000572268">
    <property type="component" value="Unassembled WGS sequence"/>
</dbReference>
<gene>
    <name evidence="1" type="primary">ALG9</name>
    <name evidence="1" type="ORF">FOL46_007885</name>
</gene>
<evidence type="ECO:0000313" key="2">
    <source>
        <dbReference type="Proteomes" id="UP000572268"/>
    </source>
</evidence>
<keyword evidence="1" id="KW-0808">Transferase</keyword>
<comment type="caution">
    <text evidence="1">The sequence shown here is derived from an EMBL/GenBank/DDBJ whole genome shotgun (WGS) entry which is preliminary data.</text>
</comment>